<comment type="caution">
    <text evidence="1">The sequence shown here is derived from an EMBL/GenBank/DDBJ whole genome shotgun (WGS) entry which is preliminary data.</text>
</comment>
<gene>
    <name evidence="1" type="ORF">BV22DRAFT_660007</name>
</gene>
<accession>A0ACB8BAZ4</accession>
<proteinExistence type="predicted"/>
<name>A0ACB8BAZ4_9AGAM</name>
<dbReference type="EMBL" id="MU266486">
    <property type="protein sequence ID" value="KAH7922398.1"/>
    <property type="molecule type" value="Genomic_DNA"/>
</dbReference>
<reference evidence="1" key="1">
    <citation type="journal article" date="2021" name="New Phytol.">
        <title>Evolutionary innovations through gain and loss of genes in the ectomycorrhizal Boletales.</title>
        <authorList>
            <person name="Wu G."/>
            <person name="Miyauchi S."/>
            <person name="Morin E."/>
            <person name="Kuo A."/>
            <person name="Drula E."/>
            <person name="Varga T."/>
            <person name="Kohler A."/>
            <person name="Feng B."/>
            <person name="Cao Y."/>
            <person name="Lipzen A."/>
            <person name="Daum C."/>
            <person name="Hundley H."/>
            <person name="Pangilinan J."/>
            <person name="Johnson J."/>
            <person name="Barry K."/>
            <person name="LaButti K."/>
            <person name="Ng V."/>
            <person name="Ahrendt S."/>
            <person name="Min B."/>
            <person name="Choi I.G."/>
            <person name="Park H."/>
            <person name="Plett J.M."/>
            <person name="Magnuson J."/>
            <person name="Spatafora J.W."/>
            <person name="Nagy L.G."/>
            <person name="Henrissat B."/>
            <person name="Grigoriev I.V."/>
            <person name="Yang Z.L."/>
            <person name="Xu J."/>
            <person name="Martin F.M."/>
        </authorList>
    </citation>
    <scope>NUCLEOTIDE SEQUENCE</scope>
    <source>
        <strain evidence="1">KUC20120723A-06</strain>
    </source>
</reference>
<organism evidence="1 2">
    <name type="scientific">Leucogyrophana mollusca</name>
    <dbReference type="NCBI Taxonomy" id="85980"/>
    <lineage>
        <taxon>Eukaryota</taxon>
        <taxon>Fungi</taxon>
        <taxon>Dikarya</taxon>
        <taxon>Basidiomycota</taxon>
        <taxon>Agaricomycotina</taxon>
        <taxon>Agaricomycetes</taxon>
        <taxon>Agaricomycetidae</taxon>
        <taxon>Boletales</taxon>
        <taxon>Boletales incertae sedis</taxon>
        <taxon>Leucogyrophana</taxon>
    </lineage>
</organism>
<evidence type="ECO:0000313" key="1">
    <source>
        <dbReference type="EMBL" id="KAH7922398.1"/>
    </source>
</evidence>
<protein>
    <submittedName>
        <fullName evidence="1">Uncharacterized protein</fullName>
    </submittedName>
</protein>
<sequence length="287" mass="30598">MLPRNVAIQWLTQLIFALSYAASARALCDSNDSGQCSSSTDPIVIALAVTVCLVLAIALVRVTVVTVRIMRTDYRESVQDGLKDLETGKGSPQVVPETSRPQSLFISTFSTDTDQRSGAEHTDEHIEVEERTPISPVITEDPFSDPQSFSGSDDTSIQSFPMAAVTARSSNPNLSDSHSPRETASPPHSPSTLRSQPPTPSSSPRRSSSRSSSHLTLSAPPSTSSFAPCTPPPPFSSRPPTIASSTTSLPPPMYSRRLPSPPLPIVPQRHSFGDATGHRGPSDQPSA</sequence>
<evidence type="ECO:0000313" key="2">
    <source>
        <dbReference type="Proteomes" id="UP000790709"/>
    </source>
</evidence>
<dbReference type="Proteomes" id="UP000790709">
    <property type="component" value="Unassembled WGS sequence"/>
</dbReference>
<keyword evidence="2" id="KW-1185">Reference proteome</keyword>